<protein>
    <submittedName>
        <fullName evidence="9">Amino acid/polyamine transporter I</fullName>
    </submittedName>
</protein>
<dbReference type="InterPro" id="IPR050524">
    <property type="entry name" value="APC_YAT"/>
</dbReference>
<evidence type="ECO:0000256" key="1">
    <source>
        <dbReference type="ARBA" id="ARBA00004141"/>
    </source>
</evidence>
<feature type="transmembrane region" description="Helical" evidence="7">
    <location>
        <begin position="278"/>
        <end position="299"/>
    </location>
</feature>
<feature type="transmembrane region" description="Helical" evidence="7">
    <location>
        <begin position="409"/>
        <end position="430"/>
    </location>
</feature>
<feature type="transmembrane region" description="Helical" evidence="7">
    <location>
        <begin position="156"/>
        <end position="178"/>
    </location>
</feature>
<dbReference type="PIRSF" id="PIRSF006060">
    <property type="entry name" value="AA_transporter"/>
    <property type="match status" value="1"/>
</dbReference>
<evidence type="ECO:0000256" key="5">
    <source>
        <dbReference type="ARBA" id="ARBA00022989"/>
    </source>
</evidence>
<dbReference type="Gene3D" id="1.20.1740.10">
    <property type="entry name" value="Amino acid/polyamine transporter I"/>
    <property type="match status" value="1"/>
</dbReference>
<feature type="transmembrane region" description="Helical" evidence="7">
    <location>
        <begin position="334"/>
        <end position="354"/>
    </location>
</feature>
<keyword evidence="5 7" id="KW-1133">Transmembrane helix</keyword>
<dbReference type="OrthoDB" id="10062876at2759"/>
<dbReference type="GO" id="GO:0015171">
    <property type="term" value="F:amino acid transmembrane transporter activity"/>
    <property type="evidence" value="ECO:0007669"/>
    <property type="project" value="TreeGrafter"/>
</dbReference>
<feature type="transmembrane region" description="Helical" evidence="7">
    <location>
        <begin position="77"/>
        <end position="104"/>
    </location>
</feature>
<evidence type="ECO:0000313" key="9">
    <source>
        <dbReference type="EMBL" id="KAJ5179687.1"/>
    </source>
</evidence>
<proteinExistence type="predicted"/>
<feature type="transmembrane region" description="Helical" evidence="7">
    <location>
        <begin position="451"/>
        <end position="475"/>
    </location>
</feature>
<feature type="transmembrane region" description="Helical" evidence="7">
    <location>
        <begin position="481"/>
        <end position="503"/>
    </location>
</feature>
<dbReference type="PROSITE" id="PS00218">
    <property type="entry name" value="AMINO_ACID_PERMEASE_1"/>
    <property type="match status" value="1"/>
</dbReference>
<dbReference type="AlphaFoldDB" id="A0A9W9IKV4"/>
<feature type="transmembrane region" description="Helical" evidence="7">
    <location>
        <begin position="48"/>
        <end position="65"/>
    </location>
</feature>
<accession>A0A9W9IKV4</accession>
<dbReference type="PANTHER" id="PTHR43341:SF15">
    <property type="entry name" value="GENERAL AMINO ACID PERMEASE AGP2"/>
    <property type="match status" value="1"/>
</dbReference>
<dbReference type="InterPro" id="IPR004841">
    <property type="entry name" value="AA-permease/SLC12A_dom"/>
</dbReference>
<dbReference type="InterPro" id="IPR004840">
    <property type="entry name" value="Amino_acid_permease_CS"/>
</dbReference>
<feature type="domain" description="Amino acid permease/ SLC12A" evidence="8">
    <location>
        <begin position="47"/>
        <end position="512"/>
    </location>
</feature>
<keyword evidence="6 7" id="KW-0472">Membrane</keyword>
<dbReference type="EMBL" id="JAPQKO010000002">
    <property type="protein sequence ID" value="KAJ5179687.1"/>
    <property type="molecule type" value="Genomic_DNA"/>
</dbReference>
<evidence type="ECO:0000256" key="4">
    <source>
        <dbReference type="ARBA" id="ARBA00022970"/>
    </source>
</evidence>
<reference evidence="9" key="2">
    <citation type="journal article" date="2023" name="IMA Fungus">
        <title>Comparative genomic study of the Penicillium genus elucidates a diverse pangenome and 15 lateral gene transfer events.</title>
        <authorList>
            <person name="Petersen C."/>
            <person name="Sorensen T."/>
            <person name="Nielsen M.R."/>
            <person name="Sondergaard T.E."/>
            <person name="Sorensen J.L."/>
            <person name="Fitzpatrick D.A."/>
            <person name="Frisvad J.C."/>
            <person name="Nielsen K.L."/>
        </authorList>
    </citation>
    <scope>NUCLEOTIDE SEQUENCE</scope>
    <source>
        <strain evidence="9">IBT 21917</strain>
    </source>
</reference>
<keyword evidence="2" id="KW-0813">Transport</keyword>
<feature type="transmembrane region" description="Helical" evidence="7">
    <location>
        <begin position="380"/>
        <end position="397"/>
    </location>
</feature>
<evidence type="ECO:0000313" key="10">
    <source>
        <dbReference type="Proteomes" id="UP001146351"/>
    </source>
</evidence>
<reference evidence="9" key="1">
    <citation type="submission" date="2022-11" db="EMBL/GenBank/DDBJ databases">
        <authorList>
            <person name="Petersen C."/>
        </authorList>
    </citation>
    <scope>NUCLEOTIDE SEQUENCE</scope>
    <source>
        <strain evidence="9">IBT 21917</strain>
    </source>
</reference>
<evidence type="ECO:0000256" key="2">
    <source>
        <dbReference type="ARBA" id="ARBA00022448"/>
    </source>
</evidence>
<dbReference type="Pfam" id="PF00324">
    <property type="entry name" value="AA_permease"/>
    <property type="match status" value="1"/>
</dbReference>
<comment type="caution">
    <text evidence="9">The sequence shown here is derived from an EMBL/GenBank/DDBJ whole genome shotgun (WGS) entry which is preliminary data.</text>
</comment>
<organism evidence="9 10">
    <name type="scientific">Penicillium capsulatum</name>
    <dbReference type="NCBI Taxonomy" id="69766"/>
    <lineage>
        <taxon>Eukaryota</taxon>
        <taxon>Fungi</taxon>
        <taxon>Dikarya</taxon>
        <taxon>Ascomycota</taxon>
        <taxon>Pezizomycotina</taxon>
        <taxon>Eurotiomycetes</taxon>
        <taxon>Eurotiomycetidae</taxon>
        <taxon>Eurotiales</taxon>
        <taxon>Aspergillaceae</taxon>
        <taxon>Penicillium</taxon>
    </lineage>
</organism>
<dbReference type="FunFam" id="1.20.1740.10:FF:000006">
    <property type="entry name" value="General amino acid permease"/>
    <property type="match status" value="1"/>
</dbReference>
<evidence type="ECO:0000256" key="7">
    <source>
        <dbReference type="SAM" id="Phobius"/>
    </source>
</evidence>
<evidence type="ECO:0000256" key="3">
    <source>
        <dbReference type="ARBA" id="ARBA00022692"/>
    </source>
</evidence>
<keyword evidence="10" id="KW-1185">Reference proteome</keyword>
<name>A0A9W9IKV4_9EURO</name>
<gene>
    <name evidence="9" type="ORF">N7492_002897</name>
</gene>
<feature type="transmembrane region" description="Helical" evidence="7">
    <location>
        <begin position="237"/>
        <end position="257"/>
    </location>
</feature>
<dbReference type="GO" id="GO:0016020">
    <property type="term" value="C:membrane"/>
    <property type="evidence" value="ECO:0007669"/>
    <property type="project" value="UniProtKB-SubCell"/>
</dbReference>
<evidence type="ECO:0000259" key="8">
    <source>
        <dbReference type="Pfam" id="PF00324"/>
    </source>
</evidence>
<dbReference type="PANTHER" id="PTHR43341">
    <property type="entry name" value="AMINO ACID PERMEASE"/>
    <property type="match status" value="1"/>
</dbReference>
<feature type="transmembrane region" description="Helical" evidence="7">
    <location>
        <begin position="125"/>
        <end position="150"/>
    </location>
</feature>
<sequence>MSHSISHIPRCPDKTVDMAEKIASPNDPEPSIDSIHDHTRRNLKPRHLQLIGIGGTIGTALYVQIGSGLRDSGPGSLFLGFSIWCAVILIITVCLAEMVTYLPISSPFIRFAGRYVDEALGVAAGYNFFIFEAALVPFEVVAVSLIINYWTHAIPVAAMNIVVLVLYVVLNVFAVKWYGEAEFWLSLGKVLLSIGLILYTAIVMLGGNPLGDRFGFRYWNEPGAFAEYYQTGATGKFLGFLSALITASFTIAGPDYVSMAAGETMNPRVVLPKAYNAVFYRLTAFFVLGVLCVGILVPYDDKTMAAAFDQDKPGAAASPYVISMDRLRIPVLPHIVNAVVLTACFSAGNSYVYCASRSLYGLALEGKAPRALTKCTKQGVPIYCVAVVLLIALLSFLQVSNGASVVLNWFVNLVTASQLINFSVITFTYIRFKKALGAQGISRNTLPYRSWFQPHIAYIACMATTVMAFVGGYTVFLPGHWSVATFLFSYTMIGVFPVLYLGWKVCHRTRFLKPEEVDLITGVAEIETYTREYVSTPPRSTLHKYAGKLFE</sequence>
<keyword evidence="3 7" id="KW-0812">Transmembrane</keyword>
<keyword evidence="4" id="KW-0029">Amino-acid transport</keyword>
<evidence type="ECO:0000256" key="6">
    <source>
        <dbReference type="ARBA" id="ARBA00023136"/>
    </source>
</evidence>
<feature type="transmembrane region" description="Helical" evidence="7">
    <location>
        <begin position="190"/>
        <end position="210"/>
    </location>
</feature>
<comment type="subcellular location">
    <subcellularLocation>
        <location evidence="1">Membrane</location>
        <topology evidence="1">Multi-pass membrane protein</topology>
    </subcellularLocation>
</comment>
<dbReference type="Proteomes" id="UP001146351">
    <property type="component" value="Unassembled WGS sequence"/>
</dbReference>